<feature type="non-terminal residue" evidence="1">
    <location>
        <position position="77"/>
    </location>
</feature>
<protein>
    <submittedName>
        <fullName evidence="1">Uncharacterized protein</fullName>
    </submittedName>
</protein>
<dbReference type="RefSeq" id="WP_079559122.1">
    <property type="nucleotide sequence ID" value="NZ_FUYV01000035.1"/>
</dbReference>
<accession>A0A1T5HU39</accession>
<dbReference type="EMBL" id="FUYV01000035">
    <property type="protein sequence ID" value="SKC24172.1"/>
    <property type="molecule type" value="Genomic_DNA"/>
</dbReference>
<gene>
    <name evidence="1" type="ORF">SAMN03080601_03465</name>
</gene>
<name>A0A1T5HU39_9BACT</name>
<dbReference type="Proteomes" id="UP000191055">
    <property type="component" value="Unassembled WGS sequence"/>
</dbReference>
<keyword evidence="2" id="KW-1185">Reference proteome</keyword>
<reference evidence="1 2" key="1">
    <citation type="submission" date="2017-02" db="EMBL/GenBank/DDBJ databases">
        <authorList>
            <person name="Peterson S.W."/>
        </authorList>
    </citation>
    <scope>NUCLEOTIDE SEQUENCE [LARGE SCALE GENOMIC DNA]</scope>
    <source>
        <strain evidence="1 2">DSM 24412</strain>
    </source>
</reference>
<evidence type="ECO:0000313" key="2">
    <source>
        <dbReference type="Proteomes" id="UP000191055"/>
    </source>
</evidence>
<dbReference type="AlphaFoldDB" id="A0A1T5HU39"/>
<evidence type="ECO:0000313" key="1">
    <source>
        <dbReference type="EMBL" id="SKC24172.1"/>
    </source>
</evidence>
<organism evidence="1 2">
    <name type="scientific">Alkalitalea saponilacus</name>
    <dbReference type="NCBI Taxonomy" id="889453"/>
    <lineage>
        <taxon>Bacteria</taxon>
        <taxon>Pseudomonadati</taxon>
        <taxon>Bacteroidota</taxon>
        <taxon>Bacteroidia</taxon>
        <taxon>Marinilabiliales</taxon>
        <taxon>Marinilabiliaceae</taxon>
        <taxon>Alkalitalea</taxon>
    </lineage>
</organism>
<proteinExistence type="predicted"/>
<sequence>MFVRKKKNRSGSVSIQIIKKINRVNKIVKTIGSSKDPVEIDRLFQKGLYELPRLHGATLFDQIHEPNIGELSNDNIR</sequence>